<evidence type="ECO:0000256" key="4">
    <source>
        <dbReference type="ARBA" id="ARBA00023186"/>
    </source>
</evidence>
<evidence type="ECO:0000256" key="1">
    <source>
        <dbReference type="ARBA" id="ARBA00004514"/>
    </source>
</evidence>
<evidence type="ECO:0000313" key="10">
    <source>
        <dbReference type="Proteomes" id="UP000682111"/>
    </source>
</evidence>
<comment type="caution">
    <text evidence="9">The sequence shown here is derived from an EMBL/GenBank/DDBJ whole genome shotgun (WGS) entry which is preliminary data.</text>
</comment>
<comment type="function">
    <text evidence="5">May act as an export chaperone for the filament capping protein FliD.</text>
</comment>
<evidence type="ECO:0000256" key="7">
    <source>
        <dbReference type="ARBA" id="ARBA00093797"/>
    </source>
</evidence>
<dbReference type="Proteomes" id="UP000682111">
    <property type="component" value="Unassembled WGS sequence"/>
</dbReference>
<evidence type="ECO:0000256" key="3">
    <source>
        <dbReference type="ARBA" id="ARBA00022795"/>
    </source>
</evidence>
<dbReference type="InterPro" id="IPR008622">
    <property type="entry name" value="FliT"/>
</dbReference>
<comment type="subcellular location">
    <subcellularLocation>
        <location evidence="1">Cytoplasm</location>
        <location evidence="1">Cytosol</location>
    </subcellularLocation>
</comment>
<protein>
    <recommendedName>
        <fullName evidence="7">Flagellar protein FliT</fullName>
    </recommendedName>
</protein>
<evidence type="ECO:0000256" key="6">
    <source>
        <dbReference type="ARBA" id="ARBA00093785"/>
    </source>
</evidence>
<evidence type="ECO:0000313" key="9">
    <source>
        <dbReference type="EMBL" id="GIN64050.1"/>
    </source>
</evidence>
<accession>A0A919WL07</accession>
<gene>
    <name evidence="9" type="ORF">J27TS8_40430</name>
</gene>
<keyword evidence="4" id="KW-0143">Chaperone</keyword>
<feature type="coiled-coil region" evidence="8">
    <location>
        <begin position="20"/>
        <end position="90"/>
    </location>
</feature>
<name>A0A919WL07_9BACI</name>
<organism evidence="9 10">
    <name type="scientific">Robertmurraya siralis</name>
    <dbReference type="NCBI Taxonomy" id="77777"/>
    <lineage>
        <taxon>Bacteria</taxon>
        <taxon>Bacillati</taxon>
        <taxon>Bacillota</taxon>
        <taxon>Bacilli</taxon>
        <taxon>Bacillales</taxon>
        <taxon>Bacillaceae</taxon>
        <taxon>Robertmurraya</taxon>
    </lineage>
</organism>
<dbReference type="AlphaFoldDB" id="A0A919WL07"/>
<keyword evidence="2" id="KW-0963">Cytoplasm</keyword>
<comment type="similarity">
    <text evidence="6">Belongs to the bacillales FliT family.</text>
</comment>
<proteinExistence type="inferred from homology"/>
<evidence type="ECO:0000256" key="8">
    <source>
        <dbReference type="SAM" id="Coils"/>
    </source>
</evidence>
<keyword evidence="10" id="KW-1185">Reference proteome</keyword>
<evidence type="ECO:0000256" key="2">
    <source>
        <dbReference type="ARBA" id="ARBA00022490"/>
    </source>
</evidence>
<reference evidence="9" key="1">
    <citation type="submission" date="2021-03" db="EMBL/GenBank/DDBJ databases">
        <title>Antimicrobial resistance genes in bacteria isolated from Japanese honey, and their potential for conferring macrolide and lincosamide resistance in the American foulbrood pathogen Paenibacillus larvae.</title>
        <authorList>
            <person name="Okamoto M."/>
            <person name="Kumagai M."/>
            <person name="Kanamori H."/>
            <person name="Takamatsu D."/>
        </authorList>
    </citation>
    <scope>NUCLEOTIDE SEQUENCE</scope>
    <source>
        <strain evidence="9">J27TS8</strain>
    </source>
</reference>
<sequence length="115" mass="13894">MRELDQFMIVSKELKNLLEGEFLIEQREEQIEKMDELLEKRQGFLNQLSDLSHLNEETKLELVRQEHEIQALMEQRKNKIKQDIKTLQLKKQKNEQYANLYDNLSVDGMFLDKKK</sequence>
<evidence type="ECO:0000256" key="5">
    <source>
        <dbReference type="ARBA" id="ARBA00093765"/>
    </source>
</evidence>
<keyword evidence="3" id="KW-1005">Bacterial flagellum biogenesis</keyword>
<dbReference type="RefSeq" id="WP_212934364.1">
    <property type="nucleotide sequence ID" value="NZ_BORC01000010.1"/>
</dbReference>
<keyword evidence="8" id="KW-0175">Coiled coil</keyword>
<dbReference type="EMBL" id="BORC01000010">
    <property type="protein sequence ID" value="GIN64050.1"/>
    <property type="molecule type" value="Genomic_DNA"/>
</dbReference>
<dbReference type="Pfam" id="PF05400">
    <property type="entry name" value="FliT"/>
    <property type="match status" value="1"/>
</dbReference>